<dbReference type="InterPro" id="IPR041522">
    <property type="entry name" value="CdaR_GGDEF"/>
</dbReference>
<dbReference type="EMBL" id="BOVJ01000019">
    <property type="protein sequence ID" value="GIQ62053.1"/>
    <property type="molecule type" value="Genomic_DNA"/>
</dbReference>
<evidence type="ECO:0000256" key="5">
    <source>
        <dbReference type="ARBA" id="ARBA00023015"/>
    </source>
</evidence>
<accession>A0ABQ4N1K0</accession>
<dbReference type="PROSITE" id="PS00041">
    <property type="entry name" value="HTH_ARAC_FAMILY_1"/>
    <property type="match status" value="1"/>
</dbReference>
<dbReference type="GO" id="GO:0003677">
    <property type="term" value="F:DNA binding"/>
    <property type="evidence" value="ECO:0007669"/>
    <property type="project" value="UniProtKB-KW"/>
</dbReference>
<evidence type="ECO:0000313" key="12">
    <source>
        <dbReference type="Proteomes" id="UP000680304"/>
    </source>
</evidence>
<dbReference type="PANTHER" id="PTHR42713">
    <property type="entry name" value="HISTIDINE KINASE-RELATED"/>
    <property type="match status" value="1"/>
</dbReference>
<keyword evidence="3 8" id="KW-0597">Phosphoprotein</keyword>
<dbReference type="SUPFAM" id="SSF52172">
    <property type="entry name" value="CheY-like"/>
    <property type="match status" value="1"/>
</dbReference>
<evidence type="ECO:0000259" key="10">
    <source>
        <dbReference type="PROSITE" id="PS50110"/>
    </source>
</evidence>
<keyword evidence="7" id="KW-0804">Transcription</keyword>
<keyword evidence="6 11" id="KW-0238">DNA-binding</keyword>
<reference evidence="11 12" key="1">
    <citation type="submission" date="2021-04" db="EMBL/GenBank/DDBJ databases">
        <title>Draft genome sequence of Paenibacillus cisolokensis, LC2-13A.</title>
        <authorList>
            <person name="Uke A."/>
            <person name="Chhe C."/>
            <person name="Baramee S."/>
            <person name="Kosugi A."/>
        </authorList>
    </citation>
    <scope>NUCLEOTIDE SEQUENCE [LARGE SCALE GENOMIC DNA]</scope>
    <source>
        <strain evidence="11 12">LC2-13A</strain>
    </source>
</reference>
<dbReference type="InterPro" id="IPR011006">
    <property type="entry name" value="CheY-like_superfamily"/>
</dbReference>
<feature type="domain" description="HTH araC/xylS-type" evidence="9">
    <location>
        <begin position="430"/>
        <end position="528"/>
    </location>
</feature>
<comment type="caution">
    <text evidence="11">The sequence shown here is derived from an EMBL/GenBank/DDBJ whole genome shotgun (WGS) entry which is preliminary data.</text>
</comment>
<dbReference type="PANTHER" id="PTHR42713:SF3">
    <property type="entry name" value="TRANSCRIPTIONAL REGULATORY PROTEIN HPTR"/>
    <property type="match status" value="1"/>
</dbReference>
<dbReference type="PROSITE" id="PS50110">
    <property type="entry name" value="RESPONSE_REGULATORY"/>
    <property type="match status" value="1"/>
</dbReference>
<name>A0ABQ4N1K0_9BACL</name>
<dbReference type="InterPro" id="IPR018062">
    <property type="entry name" value="HTH_AraC-typ_CS"/>
</dbReference>
<dbReference type="Gene3D" id="3.40.50.2300">
    <property type="match status" value="1"/>
</dbReference>
<keyword evidence="4" id="KW-0902">Two-component regulatory system</keyword>
<protein>
    <submittedName>
        <fullName evidence="11">DNA-binding response regulator</fullName>
    </submittedName>
</protein>
<organism evidence="11 12">
    <name type="scientific">Paenibacillus cisolokensis</name>
    <dbReference type="NCBI Taxonomy" id="1658519"/>
    <lineage>
        <taxon>Bacteria</taxon>
        <taxon>Bacillati</taxon>
        <taxon>Bacillota</taxon>
        <taxon>Bacilli</taxon>
        <taxon>Bacillales</taxon>
        <taxon>Paenibacillaceae</taxon>
        <taxon>Paenibacillus</taxon>
    </lineage>
</organism>
<dbReference type="Proteomes" id="UP000680304">
    <property type="component" value="Unassembled WGS sequence"/>
</dbReference>
<dbReference type="InterPro" id="IPR001789">
    <property type="entry name" value="Sig_transdc_resp-reg_receiver"/>
</dbReference>
<dbReference type="RefSeq" id="WP_213527330.1">
    <property type="nucleotide sequence ID" value="NZ_BOVJ01000019.1"/>
</dbReference>
<evidence type="ECO:0000256" key="6">
    <source>
        <dbReference type="ARBA" id="ARBA00023125"/>
    </source>
</evidence>
<feature type="domain" description="Response regulatory" evidence="10">
    <location>
        <begin position="3"/>
        <end position="120"/>
    </location>
</feature>
<dbReference type="InterPro" id="IPR018060">
    <property type="entry name" value="HTH_AraC"/>
</dbReference>
<dbReference type="PROSITE" id="PS01124">
    <property type="entry name" value="HTH_ARAC_FAMILY_2"/>
    <property type="match status" value="1"/>
</dbReference>
<proteinExistence type="predicted"/>
<evidence type="ECO:0000256" key="4">
    <source>
        <dbReference type="ARBA" id="ARBA00023012"/>
    </source>
</evidence>
<evidence type="ECO:0000256" key="2">
    <source>
        <dbReference type="ARBA" id="ARBA00022490"/>
    </source>
</evidence>
<dbReference type="Pfam" id="PF12833">
    <property type="entry name" value="HTH_18"/>
    <property type="match status" value="1"/>
</dbReference>
<keyword evidence="2" id="KW-0963">Cytoplasm</keyword>
<feature type="modified residue" description="4-aspartylphosphate" evidence="8">
    <location>
        <position position="55"/>
    </location>
</feature>
<evidence type="ECO:0000313" key="11">
    <source>
        <dbReference type="EMBL" id="GIQ62053.1"/>
    </source>
</evidence>
<sequence length="531" mass="62147">MYRAIIVDDEADVREGLQLLVNWQECGFRIVGEAANGAEALAYMPIWRPDFVITDIRMPVLDGLEYIRKVRRQFPEIAVVVMSAYGEFHYAQEAIQLGVLDFLLKPLTRQSLAQCMDKAKALLDERDQLRGRERAERQFIQEKWLQELCRGKLVKPDELKLIGDMLHCEDDECFQVLLLEMDDYERYVAECSESELDLKRFMIRNIAAEIGYKRGWLQTYEDSQERIGMLLRHDPRKRPELETLCSEIRDSLRRFVKISVSIGIGKPYRSWQSIRQSRHEALQALEYMLLEGKGGVFHYGQLERYYHSGDRPSAGQAPFNIDTIIRSLDDTDPVRLNRELDLFFEKIRTSAKTPELVRGLCLELIMGMVRLVREYNGDVSRIFGERLQEYETVFVKRSLDALRQRIGELSRRTAQYLSELRAARLPDVMQEVKAFIDEHYSDDISLKMISAHVYKNPAYLGQLFKATFGESFSQYVTRLRIEKAKELLRKDQLRVYEIAEKVGYVTLDTFYQRFKQMTGMNPTEYKHKISS</sequence>
<dbReference type="SMART" id="SM00448">
    <property type="entry name" value="REC"/>
    <property type="match status" value="1"/>
</dbReference>
<dbReference type="InterPro" id="IPR009057">
    <property type="entry name" value="Homeodomain-like_sf"/>
</dbReference>
<dbReference type="SUPFAM" id="SSF46689">
    <property type="entry name" value="Homeodomain-like"/>
    <property type="match status" value="2"/>
</dbReference>
<evidence type="ECO:0000256" key="3">
    <source>
        <dbReference type="ARBA" id="ARBA00022553"/>
    </source>
</evidence>
<dbReference type="Gene3D" id="1.10.10.60">
    <property type="entry name" value="Homeodomain-like"/>
    <property type="match status" value="2"/>
</dbReference>
<gene>
    <name evidence="11" type="ORF">PACILC2_06210</name>
</gene>
<keyword evidence="5" id="KW-0805">Transcription regulation</keyword>
<dbReference type="CDD" id="cd17536">
    <property type="entry name" value="REC_YesN-like"/>
    <property type="match status" value="1"/>
</dbReference>
<dbReference type="Pfam" id="PF00072">
    <property type="entry name" value="Response_reg"/>
    <property type="match status" value="1"/>
</dbReference>
<dbReference type="InterPro" id="IPR051552">
    <property type="entry name" value="HptR"/>
</dbReference>
<dbReference type="Pfam" id="PF17853">
    <property type="entry name" value="GGDEF_2"/>
    <property type="match status" value="1"/>
</dbReference>
<comment type="subcellular location">
    <subcellularLocation>
        <location evidence="1">Cytoplasm</location>
    </subcellularLocation>
</comment>
<dbReference type="SMART" id="SM00342">
    <property type="entry name" value="HTH_ARAC"/>
    <property type="match status" value="1"/>
</dbReference>
<evidence type="ECO:0000259" key="9">
    <source>
        <dbReference type="PROSITE" id="PS01124"/>
    </source>
</evidence>
<evidence type="ECO:0000256" key="7">
    <source>
        <dbReference type="ARBA" id="ARBA00023163"/>
    </source>
</evidence>
<evidence type="ECO:0000256" key="1">
    <source>
        <dbReference type="ARBA" id="ARBA00004496"/>
    </source>
</evidence>
<evidence type="ECO:0000256" key="8">
    <source>
        <dbReference type="PROSITE-ProRule" id="PRU00169"/>
    </source>
</evidence>
<keyword evidence="12" id="KW-1185">Reference proteome</keyword>